<feature type="compositionally biased region" description="Polar residues" evidence="2">
    <location>
        <begin position="175"/>
        <end position="187"/>
    </location>
</feature>
<dbReference type="InterPro" id="IPR017441">
    <property type="entry name" value="Protein_kinase_ATP_BS"/>
</dbReference>
<dbReference type="InterPro" id="IPR046958">
    <property type="entry name" value="RBK1/2/STUNTED"/>
</dbReference>
<feature type="binding site" evidence="1">
    <location>
        <position position="314"/>
    </location>
    <ligand>
        <name>ATP</name>
        <dbReference type="ChEBI" id="CHEBI:30616"/>
    </ligand>
</feature>
<name>A0ABR2AVJ6_9ROSI</name>
<keyword evidence="5" id="KW-1185">Reference proteome</keyword>
<dbReference type="PROSITE" id="PS00107">
    <property type="entry name" value="PROTEIN_KINASE_ATP"/>
    <property type="match status" value="1"/>
</dbReference>
<dbReference type="InterPro" id="IPR000719">
    <property type="entry name" value="Prot_kinase_dom"/>
</dbReference>
<proteinExistence type="predicted"/>
<dbReference type="PANTHER" id="PTHR47987">
    <property type="entry name" value="OS08G0249100 PROTEIN"/>
    <property type="match status" value="1"/>
</dbReference>
<accession>A0ABR2AVJ6</accession>
<feature type="compositionally biased region" description="Low complexity" evidence="2">
    <location>
        <begin position="188"/>
        <end position="199"/>
    </location>
</feature>
<feature type="region of interest" description="Disordered" evidence="2">
    <location>
        <begin position="221"/>
        <end position="251"/>
    </location>
</feature>
<feature type="domain" description="Protein kinase" evidence="3">
    <location>
        <begin position="286"/>
        <end position="558"/>
    </location>
</feature>
<evidence type="ECO:0000313" key="5">
    <source>
        <dbReference type="Proteomes" id="UP001472677"/>
    </source>
</evidence>
<protein>
    <recommendedName>
        <fullName evidence="3">Protein kinase domain-containing protein</fullName>
    </recommendedName>
</protein>
<keyword evidence="1" id="KW-0547">Nucleotide-binding</keyword>
<evidence type="ECO:0000313" key="4">
    <source>
        <dbReference type="EMBL" id="KAK8497886.1"/>
    </source>
</evidence>
<dbReference type="Pfam" id="PF00069">
    <property type="entry name" value="Pkinase"/>
    <property type="match status" value="1"/>
</dbReference>
<dbReference type="Gene3D" id="3.30.200.20">
    <property type="entry name" value="Phosphorylase Kinase, domain 1"/>
    <property type="match status" value="1"/>
</dbReference>
<evidence type="ECO:0000259" key="3">
    <source>
        <dbReference type="PROSITE" id="PS50011"/>
    </source>
</evidence>
<dbReference type="PANTHER" id="PTHR47987:SF11">
    <property type="entry name" value="RECEPTOR-LIKE CYTOSOLIC SERINE_THREONINE-PROTEIN KINASE RBK1 ISOFORM X1"/>
    <property type="match status" value="1"/>
</dbReference>
<feature type="region of interest" description="Disordered" evidence="2">
    <location>
        <begin position="171"/>
        <end position="202"/>
    </location>
</feature>
<reference evidence="4 5" key="1">
    <citation type="journal article" date="2024" name="G3 (Bethesda)">
        <title>Genome assembly of Hibiscus sabdariffa L. provides insights into metabolisms of medicinal natural products.</title>
        <authorList>
            <person name="Kim T."/>
        </authorList>
    </citation>
    <scope>NUCLEOTIDE SEQUENCE [LARGE SCALE GENOMIC DNA]</scope>
    <source>
        <strain evidence="4">TK-2024</strain>
        <tissue evidence="4">Old leaves</tissue>
    </source>
</reference>
<dbReference type="Gene3D" id="1.10.510.10">
    <property type="entry name" value="Transferase(Phosphotransferase) domain 1"/>
    <property type="match status" value="1"/>
</dbReference>
<dbReference type="EMBL" id="JBBPBM010000288">
    <property type="protein sequence ID" value="KAK8497886.1"/>
    <property type="molecule type" value="Genomic_DNA"/>
</dbReference>
<evidence type="ECO:0000256" key="2">
    <source>
        <dbReference type="SAM" id="MobiDB-lite"/>
    </source>
</evidence>
<dbReference type="SUPFAM" id="SSF56112">
    <property type="entry name" value="Protein kinase-like (PK-like)"/>
    <property type="match status" value="1"/>
</dbReference>
<keyword evidence="1" id="KW-0067">ATP-binding</keyword>
<organism evidence="4 5">
    <name type="scientific">Hibiscus sabdariffa</name>
    <name type="common">roselle</name>
    <dbReference type="NCBI Taxonomy" id="183260"/>
    <lineage>
        <taxon>Eukaryota</taxon>
        <taxon>Viridiplantae</taxon>
        <taxon>Streptophyta</taxon>
        <taxon>Embryophyta</taxon>
        <taxon>Tracheophyta</taxon>
        <taxon>Spermatophyta</taxon>
        <taxon>Magnoliopsida</taxon>
        <taxon>eudicotyledons</taxon>
        <taxon>Gunneridae</taxon>
        <taxon>Pentapetalae</taxon>
        <taxon>rosids</taxon>
        <taxon>malvids</taxon>
        <taxon>Malvales</taxon>
        <taxon>Malvaceae</taxon>
        <taxon>Malvoideae</taxon>
        <taxon>Hibiscus</taxon>
    </lineage>
</organism>
<evidence type="ECO:0000256" key="1">
    <source>
        <dbReference type="PROSITE-ProRule" id="PRU10141"/>
    </source>
</evidence>
<gene>
    <name evidence="4" type="ORF">V6N12_034282</name>
</gene>
<sequence>MGGNAKINCRIMSYLSGGTVKNKTIIVGLKSDNCSREMLLQLLSLLVNSGDNVLAVHVQEMNDAFDPNTFHIHEDICKSKQVDFLVKICAGNSYISVLSHQVRENFATVLAIGSNISGPKDSAVSTCLKSLPPTCTLLVMDNAGRILIERQGTSQQGSAVVSSPSCLSSSQINSAVDQPTSSRQLQKSLTVPSSSTSPSMCQIDSEGHYILKRTVPKNQYKKSFTMPSSSSSSSSSTWQTGGGGGQQNPKKNVTATRRFHRMAFQETVQPCRRFTQKELSIATDNFSPTMVIGKGGNAIIYRANLEGGQAAAVKVLKTMSCSTKDLLREVETLSSIKHENIVEMIGYCDGKELHAIVYNLVNGSLKQCLKQLKWAERMTIAIGVAKALDYLHHCCKPPIIHRNVKPSKILLSDSCQPQLSGFGVAVVHNQSYQVSANTKPVDIVRTFGYLAPEYMMCGKVDEKIDVYSYGVVLLELITGKEAIQSNQRNHESLVLWARSLLRFGVCERLVDPCLNKNYKKEEMEVMMYIARLCLMHSSSQRPTMKTILRLFEDSGYWLEMQREKDQLLNGFGSVGEKDLLRQYELSSVGTKTWDDT</sequence>
<dbReference type="PROSITE" id="PS50011">
    <property type="entry name" value="PROTEIN_KINASE_DOM"/>
    <property type="match status" value="1"/>
</dbReference>
<comment type="caution">
    <text evidence="4">The sequence shown here is derived from an EMBL/GenBank/DDBJ whole genome shotgun (WGS) entry which is preliminary data.</text>
</comment>
<dbReference type="Proteomes" id="UP001472677">
    <property type="component" value="Unassembled WGS sequence"/>
</dbReference>
<dbReference type="InterPro" id="IPR011009">
    <property type="entry name" value="Kinase-like_dom_sf"/>
</dbReference>